<dbReference type="CDD" id="cd00202">
    <property type="entry name" value="ZnF_GATA"/>
    <property type="match status" value="1"/>
</dbReference>
<evidence type="ECO:0000256" key="2">
    <source>
        <dbReference type="ARBA" id="ARBA00022771"/>
    </source>
</evidence>
<keyword evidence="5" id="KW-0804">Transcription</keyword>
<dbReference type="PANTHER" id="PTHR47172:SF24">
    <property type="entry name" value="GATA ZINC FINGER DOMAIN-CONTAINING PROTEIN 14-RELATED"/>
    <property type="match status" value="1"/>
</dbReference>
<dbReference type="OrthoDB" id="5814at2759"/>
<evidence type="ECO:0000256" key="1">
    <source>
        <dbReference type="ARBA" id="ARBA00022723"/>
    </source>
</evidence>
<evidence type="ECO:0000256" key="5">
    <source>
        <dbReference type="ARBA" id="ARBA00023163"/>
    </source>
</evidence>
<protein>
    <recommendedName>
        <fullName evidence="8">GATA-type domain-containing protein</fullName>
    </recommendedName>
</protein>
<dbReference type="PROSITE" id="PS50114">
    <property type="entry name" value="GATA_ZN_FINGER_2"/>
    <property type="match status" value="1"/>
</dbReference>
<keyword evidence="2 6" id="KW-0863">Zinc-finger</keyword>
<comment type="caution">
    <text evidence="9">The sequence shown here is derived from an EMBL/GenBank/DDBJ whole genome shotgun (WGS) entry which is preliminary data.</text>
</comment>
<dbReference type="GO" id="GO:0008270">
    <property type="term" value="F:zinc ion binding"/>
    <property type="evidence" value="ECO:0007669"/>
    <property type="project" value="UniProtKB-KW"/>
</dbReference>
<dbReference type="GO" id="GO:0043565">
    <property type="term" value="F:sequence-specific DNA binding"/>
    <property type="evidence" value="ECO:0007669"/>
    <property type="project" value="InterPro"/>
</dbReference>
<accession>A0A9C7PYL0</accession>
<gene>
    <name evidence="9" type="ORF">GpartN1_g4631.t1</name>
</gene>
<feature type="domain" description="GATA-type" evidence="8">
    <location>
        <begin position="1"/>
        <end position="34"/>
    </location>
</feature>
<name>A0A9C7PYL0_9RHOD</name>
<keyword evidence="1" id="KW-0479">Metal-binding</keyword>
<reference evidence="9" key="1">
    <citation type="journal article" date="2022" name="Proc. Natl. Acad. Sci. U.S.A.">
        <title>Life cycle and functional genomics of the unicellular red alga Galdieria for elucidating algal and plant evolution and industrial use.</title>
        <authorList>
            <person name="Hirooka S."/>
            <person name="Itabashi T."/>
            <person name="Ichinose T.M."/>
            <person name="Onuma R."/>
            <person name="Fujiwara T."/>
            <person name="Yamashita S."/>
            <person name="Jong L.W."/>
            <person name="Tomita R."/>
            <person name="Iwane A.H."/>
            <person name="Miyagishima S.Y."/>
        </authorList>
    </citation>
    <scope>NUCLEOTIDE SEQUENCE</scope>
    <source>
        <strain evidence="9">NBRC 102759</strain>
    </source>
</reference>
<feature type="region of interest" description="Disordered" evidence="7">
    <location>
        <begin position="51"/>
        <end position="71"/>
    </location>
</feature>
<dbReference type="AlphaFoldDB" id="A0A9C7PYL0"/>
<dbReference type="PANTHER" id="PTHR47172">
    <property type="entry name" value="OS01G0976800 PROTEIN"/>
    <property type="match status" value="1"/>
</dbReference>
<proteinExistence type="predicted"/>
<keyword evidence="3" id="KW-0862">Zinc</keyword>
<evidence type="ECO:0000313" key="10">
    <source>
        <dbReference type="Proteomes" id="UP001061958"/>
    </source>
</evidence>
<evidence type="ECO:0000256" key="3">
    <source>
        <dbReference type="ARBA" id="ARBA00022833"/>
    </source>
</evidence>
<dbReference type="Pfam" id="PF00320">
    <property type="entry name" value="GATA"/>
    <property type="match status" value="1"/>
</dbReference>
<dbReference type="Proteomes" id="UP001061958">
    <property type="component" value="Unassembled WGS sequence"/>
</dbReference>
<evidence type="ECO:0000259" key="8">
    <source>
        <dbReference type="PROSITE" id="PS50114"/>
    </source>
</evidence>
<evidence type="ECO:0000256" key="7">
    <source>
        <dbReference type="SAM" id="MobiDB-lite"/>
    </source>
</evidence>
<evidence type="ECO:0000256" key="4">
    <source>
        <dbReference type="ARBA" id="ARBA00023015"/>
    </source>
</evidence>
<dbReference type="Gene3D" id="3.30.50.10">
    <property type="entry name" value="Erythroid Transcription Factor GATA-1, subunit A"/>
    <property type="match status" value="1"/>
</dbReference>
<sequence length="268" mass="30348">MYVCVVCGATETPLWRTGPQGPKTLCNACGVRWKKGKLYEGVNPARSESLKKHPTEIHPPNPVTCRKKRNSGKKLDNWKQKENQVKECGRGNNLFDLEAWYSQALIAPTATSIAAKAAESYSRRRHQPNENDNLWRFPSCEKNRVVGEEREPLVAPVPVNFKDQQSGAKVKRVWFVSGIDSDSDMEDMTPALLELDSSHSDTEDDKVEEYENLQEDRHKTQNIRPSLPEVKRRKVLGHEKEPTFYQWNHSVAVLLNAAQALGDSVLGQ</sequence>
<dbReference type="InterPro" id="IPR013088">
    <property type="entry name" value="Znf_NHR/GATA"/>
</dbReference>
<organism evidence="9 10">
    <name type="scientific">Galdieria partita</name>
    <dbReference type="NCBI Taxonomy" id="83374"/>
    <lineage>
        <taxon>Eukaryota</taxon>
        <taxon>Rhodophyta</taxon>
        <taxon>Bangiophyceae</taxon>
        <taxon>Galdieriales</taxon>
        <taxon>Galdieriaceae</taxon>
        <taxon>Galdieria</taxon>
    </lineage>
</organism>
<dbReference type="InterPro" id="IPR000679">
    <property type="entry name" value="Znf_GATA"/>
</dbReference>
<dbReference type="GO" id="GO:0006355">
    <property type="term" value="P:regulation of DNA-templated transcription"/>
    <property type="evidence" value="ECO:0007669"/>
    <property type="project" value="InterPro"/>
</dbReference>
<keyword evidence="10" id="KW-1185">Reference proteome</keyword>
<dbReference type="EMBL" id="BQMJ01000037">
    <property type="protein sequence ID" value="GJQ12840.1"/>
    <property type="molecule type" value="Genomic_DNA"/>
</dbReference>
<evidence type="ECO:0000256" key="6">
    <source>
        <dbReference type="PROSITE-ProRule" id="PRU00094"/>
    </source>
</evidence>
<reference evidence="9" key="2">
    <citation type="submission" date="2022-01" db="EMBL/GenBank/DDBJ databases">
        <authorList>
            <person name="Hirooka S."/>
            <person name="Miyagishima S.Y."/>
        </authorList>
    </citation>
    <scope>NUCLEOTIDE SEQUENCE</scope>
    <source>
        <strain evidence="9">NBRC 102759</strain>
    </source>
</reference>
<dbReference type="SUPFAM" id="SSF57716">
    <property type="entry name" value="Glucocorticoid receptor-like (DNA-binding domain)"/>
    <property type="match status" value="1"/>
</dbReference>
<keyword evidence="4" id="KW-0805">Transcription regulation</keyword>
<evidence type="ECO:0000313" key="9">
    <source>
        <dbReference type="EMBL" id="GJQ12840.1"/>
    </source>
</evidence>
<dbReference type="SMART" id="SM00401">
    <property type="entry name" value="ZnF_GATA"/>
    <property type="match status" value="1"/>
</dbReference>